<dbReference type="PANTHER" id="PTHR12883:SF0">
    <property type="entry name" value="PAT COMPLEX SUBUNIT CCDC47"/>
    <property type="match status" value="1"/>
</dbReference>
<feature type="transmembrane region" description="Helical" evidence="6">
    <location>
        <begin position="40"/>
        <end position="60"/>
    </location>
</feature>
<keyword evidence="3 6" id="KW-1133">Transmembrane helix</keyword>
<keyword evidence="4 6" id="KW-0472">Membrane</keyword>
<dbReference type="Pfam" id="PF07946">
    <property type="entry name" value="CCDC47"/>
    <property type="match status" value="1"/>
</dbReference>
<dbReference type="AlphaFoldDB" id="A0A1G4JCM1"/>
<gene>
    <name evidence="7" type="ORF">LAMI_0D07954G</name>
</gene>
<dbReference type="OrthoDB" id="10039147at2759"/>
<dbReference type="Proteomes" id="UP000191024">
    <property type="component" value="Chromosome D"/>
</dbReference>
<organism evidence="7 8">
    <name type="scientific">Lachancea mirantina</name>
    <dbReference type="NCBI Taxonomy" id="1230905"/>
    <lineage>
        <taxon>Eukaryota</taxon>
        <taxon>Fungi</taxon>
        <taxon>Dikarya</taxon>
        <taxon>Ascomycota</taxon>
        <taxon>Saccharomycotina</taxon>
        <taxon>Saccharomycetes</taxon>
        <taxon>Saccharomycetales</taxon>
        <taxon>Saccharomycetaceae</taxon>
        <taxon>Lachancea</taxon>
    </lineage>
</organism>
<feature type="compositionally biased region" description="Basic residues" evidence="5">
    <location>
        <begin position="397"/>
        <end position="407"/>
    </location>
</feature>
<keyword evidence="2 6" id="KW-0812">Transmembrane</keyword>
<evidence type="ECO:0000256" key="1">
    <source>
        <dbReference type="ARBA" id="ARBA00004167"/>
    </source>
</evidence>
<reference evidence="7 8" key="1">
    <citation type="submission" date="2016-03" db="EMBL/GenBank/DDBJ databases">
        <authorList>
            <person name="Devillers H."/>
        </authorList>
    </citation>
    <scope>NUCLEOTIDE SEQUENCE [LARGE SCALE GENOMIC DNA]</scope>
    <source>
        <strain evidence="7">CBS 11717</strain>
    </source>
</reference>
<evidence type="ECO:0000256" key="5">
    <source>
        <dbReference type="SAM" id="MobiDB-lite"/>
    </source>
</evidence>
<name>A0A1G4JCM1_9SACH</name>
<dbReference type="InterPro" id="IPR012879">
    <property type="entry name" value="CCDC47"/>
</dbReference>
<protein>
    <submittedName>
        <fullName evidence="7">LAMI_0D07954g1_1</fullName>
    </submittedName>
</protein>
<dbReference type="GO" id="GO:0032469">
    <property type="term" value="P:endoplasmic reticulum calcium ion homeostasis"/>
    <property type="evidence" value="ECO:0007669"/>
    <property type="project" value="InterPro"/>
</dbReference>
<dbReference type="STRING" id="1230905.A0A1G4JCM1"/>
<comment type="subcellular location">
    <subcellularLocation>
        <location evidence="1">Membrane</location>
        <topology evidence="1">Single-pass membrane protein</topology>
    </subcellularLocation>
</comment>
<accession>A0A1G4JCM1</accession>
<evidence type="ECO:0000256" key="3">
    <source>
        <dbReference type="ARBA" id="ARBA00022989"/>
    </source>
</evidence>
<evidence type="ECO:0000256" key="2">
    <source>
        <dbReference type="ARBA" id="ARBA00022692"/>
    </source>
</evidence>
<evidence type="ECO:0000313" key="7">
    <source>
        <dbReference type="EMBL" id="SCU87900.1"/>
    </source>
</evidence>
<dbReference type="GO" id="GO:0005783">
    <property type="term" value="C:endoplasmic reticulum"/>
    <property type="evidence" value="ECO:0007669"/>
    <property type="project" value="InterPro"/>
</dbReference>
<dbReference type="EMBL" id="LT598463">
    <property type="protein sequence ID" value="SCU87900.1"/>
    <property type="molecule type" value="Genomic_DNA"/>
</dbReference>
<dbReference type="GO" id="GO:0005509">
    <property type="term" value="F:calcium ion binding"/>
    <property type="evidence" value="ECO:0007669"/>
    <property type="project" value="InterPro"/>
</dbReference>
<dbReference type="GO" id="GO:0016020">
    <property type="term" value="C:membrane"/>
    <property type="evidence" value="ECO:0007669"/>
    <property type="project" value="UniProtKB-SubCell"/>
</dbReference>
<feature type="region of interest" description="Disordered" evidence="5">
    <location>
        <begin position="362"/>
        <end position="407"/>
    </location>
</feature>
<evidence type="ECO:0000256" key="4">
    <source>
        <dbReference type="ARBA" id="ARBA00023136"/>
    </source>
</evidence>
<proteinExistence type="predicted"/>
<evidence type="ECO:0000256" key="6">
    <source>
        <dbReference type="SAM" id="Phobius"/>
    </source>
</evidence>
<dbReference type="PANTHER" id="PTHR12883">
    <property type="entry name" value="ADIPOCYTE-SPECIFIC PROTEIN 4-RELATED"/>
    <property type="match status" value="1"/>
</dbReference>
<feature type="compositionally biased region" description="Basic and acidic residues" evidence="5">
    <location>
        <begin position="362"/>
        <end position="396"/>
    </location>
</feature>
<keyword evidence="8" id="KW-1185">Reference proteome</keyword>
<sequence>MSILDPLLKALEFVNQLNAKYFALSYEEQKAMTFLERLQAYNWTFELVVVAILVLMYVFYVGGTKLNTRRASKLFGAINESFHELAFAKVGFSTKGGQKKQFISEQNNTWFTSFTTGRSAIESITVQSHMYAHYNPIAMLVERLLAVFFPALVERDLKEFVDICVMPNGIYASTETGEASKNADEVLSNFKFVTAVVNKSDMAKVREENYYLSITHTAENDKLPVQYVFMSENNQLNGLIPHYGGSRLHELLEKVGHFLTFISFTDLPEEKPVSDKLWEKAQKPRCVIRCKLQTNAADLKLLQELISCVVGMYDTMTREYVQGTAAPYLSKDLLKKSHQLRSQELQKIQKVMKQVERELAIEKKQKLEKEKRREQRSRLSGEEQDKLDKKMREKRERRQRNKQKTRM</sequence>
<evidence type="ECO:0000313" key="8">
    <source>
        <dbReference type="Proteomes" id="UP000191024"/>
    </source>
</evidence>